<dbReference type="PROSITE" id="PS50005">
    <property type="entry name" value="TPR"/>
    <property type="match status" value="1"/>
</dbReference>
<dbReference type="PROSITE" id="PS51257">
    <property type="entry name" value="PROKAR_LIPOPROTEIN"/>
    <property type="match status" value="1"/>
</dbReference>
<dbReference type="Proteomes" id="UP000199516">
    <property type="component" value="Unassembled WGS sequence"/>
</dbReference>
<feature type="repeat" description="TPR" evidence="1">
    <location>
        <begin position="186"/>
        <end position="219"/>
    </location>
</feature>
<dbReference type="AlphaFoldDB" id="A0A1I2EGZ5"/>
<evidence type="ECO:0000313" key="3">
    <source>
        <dbReference type="Proteomes" id="UP000199516"/>
    </source>
</evidence>
<dbReference type="InterPro" id="IPR019734">
    <property type="entry name" value="TPR_rpt"/>
</dbReference>
<dbReference type="EMBL" id="FONT01000006">
    <property type="protein sequence ID" value="SFE92232.1"/>
    <property type="molecule type" value="Genomic_DNA"/>
</dbReference>
<proteinExistence type="predicted"/>
<dbReference type="InterPro" id="IPR011990">
    <property type="entry name" value="TPR-like_helical_dom_sf"/>
</dbReference>
<dbReference type="STRING" id="930128.SAMN05192532_1063"/>
<keyword evidence="1" id="KW-0802">TPR repeat</keyword>
<dbReference type="Gene3D" id="1.25.40.10">
    <property type="entry name" value="Tetratricopeptide repeat domain"/>
    <property type="match status" value="1"/>
</dbReference>
<sequence>MGKWKFVSLLFAITLIASGCSTYGMDRYLAEEKSIDTEKYAYQDENFTYSLDGLRTLTERFRLEELSTNDINTLMEEEIKNGRYNEIIIYLRHLQDEDAEEAASYSARYLEALEAHVERMNEPSEPLVRDAVQLMKQQYELDPEDEERTIRYATLLIHSEANVEKGAELLFDLETHIEEMEEEPGYELLLALAQAYYAIGDYESSLARYEALTSLDPSDPTNFYRMSKVYAAMGDTEGERNALTQAFEPTSEFLGQYGDESYSLYKDYLDTSIE</sequence>
<evidence type="ECO:0000256" key="1">
    <source>
        <dbReference type="PROSITE-ProRule" id="PRU00339"/>
    </source>
</evidence>
<dbReference type="Pfam" id="PF13414">
    <property type="entry name" value="TPR_11"/>
    <property type="match status" value="1"/>
</dbReference>
<reference evidence="2 3" key="1">
    <citation type="submission" date="2016-10" db="EMBL/GenBank/DDBJ databases">
        <authorList>
            <person name="de Groot N.N."/>
        </authorList>
    </citation>
    <scope>NUCLEOTIDE SEQUENCE [LARGE SCALE GENOMIC DNA]</scope>
    <source>
        <strain evidence="2 3">DSM 23995</strain>
    </source>
</reference>
<dbReference type="OrthoDB" id="2853123at2"/>
<accession>A0A1I2EGZ5</accession>
<gene>
    <name evidence="2" type="ORF">SAMN05192532_1063</name>
</gene>
<organism evidence="2 3">
    <name type="scientific">Alteribacillus iranensis</name>
    <dbReference type="NCBI Taxonomy" id="930128"/>
    <lineage>
        <taxon>Bacteria</taxon>
        <taxon>Bacillati</taxon>
        <taxon>Bacillota</taxon>
        <taxon>Bacilli</taxon>
        <taxon>Bacillales</taxon>
        <taxon>Bacillaceae</taxon>
        <taxon>Alteribacillus</taxon>
    </lineage>
</organism>
<dbReference type="SUPFAM" id="SSF48452">
    <property type="entry name" value="TPR-like"/>
    <property type="match status" value="1"/>
</dbReference>
<dbReference type="RefSeq" id="WP_091662555.1">
    <property type="nucleotide sequence ID" value="NZ_FONT01000006.1"/>
</dbReference>
<keyword evidence="3" id="KW-1185">Reference proteome</keyword>
<evidence type="ECO:0000313" key="2">
    <source>
        <dbReference type="EMBL" id="SFE92232.1"/>
    </source>
</evidence>
<name>A0A1I2EGZ5_9BACI</name>
<protein>
    <submittedName>
        <fullName evidence="2">TPR repeat-containing protein</fullName>
    </submittedName>
</protein>